<name>A0A3N4HNH3_ASCIM</name>
<protein>
    <submittedName>
        <fullName evidence="2">Uncharacterized protein</fullName>
    </submittedName>
</protein>
<evidence type="ECO:0000313" key="2">
    <source>
        <dbReference type="EMBL" id="RPA75289.1"/>
    </source>
</evidence>
<reference evidence="2 3" key="1">
    <citation type="journal article" date="2018" name="Nat. Ecol. Evol.">
        <title>Pezizomycetes genomes reveal the molecular basis of ectomycorrhizal truffle lifestyle.</title>
        <authorList>
            <person name="Murat C."/>
            <person name="Payen T."/>
            <person name="Noel B."/>
            <person name="Kuo A."/>
            <person name="Morin E."/>
            <person name="Chen J."/>
            <person name="Kohler A."/>
            <person name="Krizsan K."/>
            <person name="Balestrini R."/>
            <person name="Da Silva C."/>
            <person name="Montanini B."/>
            <person name="Hainaut M."/>
            <person name="Levati E."/>
            <person name="Barry K.W."/>
            <person name="Belfiori B."/>
            <person name="Cichocki N."/>
            <person name="Clum A."/>
            <person name="Dockter R.B."/>
            <person name="Fauchery L."/>
            <person name="Guy J."/>
            <person name="Iotti M."/>
            <person name="Le Tacon F."/>
            <person name="Lindquist E.A."/>
            <person name="Lipzen A."/>
            <person name="Malagnac F."/>
            <person name="Mello A."/>
            <person name="Molinier V."/>
            <person name="Miyauchi S."/>
            <person name="Poulain J."/>
            <person name="Riccioni C."/>
            <person name="Rubini A."/>
            <person name="Sitrit Y."/>
            <person name="Splivallo R."/>
            <person name="Traeger S."/>
            <person name="Wang M."/>
            <person name="Zifcakova L."/>
            <person name="Wipf D."/>
            <person name="Zambonelli A."/>
            <person name="Paolocci F."/>
            <person name="Nowrousian M."/>
            <person name="Ottonello S."/>
            <person name="Baldrian P."/>
            <person name="Spatafora J.W."/>
            <person name="Henrissat B."/>
            <person name="Nagy L.G."/>
            <person name="Aury J.M."/>
            <person name="Wincker P."/>
            <person name="Grigoriev I.V."/>
            <person name="Bonfante P."/>
            <person name="Martin F.M."/>
        </authorList>
    </citation>
    <scope>NUCLEOTIDE SEQUENCE [LARGE SCALE GENOMIC DNA]</scope>
    <source>
        <strain evidence="2 3">RN42</strain>
    </source>
</reference>
<dbReference type="AlphaFoldDB" id="A0A3N4HNH3"/>
<gene>
    <name evidence="2" type="ORF">BJ508DRAFT_332252</name>
</gene>
<evidence type="ECO:0000313" key="3">
    <source>
        <dbReference type="Proteomes" id="UP000275078"/>
    </source>
</evidence>
<feature type="compositionally biased region" description="Polar residues" evidence="1">
    <location>
        <begin position="133"/>
        <end position="149"/>
    </location>
</feature>
<proteinExistence type="predicted"/>
<dbReference type="EMBL" id="ML119767">
    <property type="protein sequence ID" value="RPA75289.1"/>
    <property type="molecule type" value="Genomic_DNA"/>
</dbReference>
<sequence>MESKDFLAFCPECEQNINDISSNNSLFFPHLCHIRIQRGFLYGRESLFVLCRSSDNYFHCPLSDPACSFFTENVHTIYSHCMGFHDLFTRWDRAQNLESKIVRPTGKGPTLVKPEPESKPERAPTALNKEASKSCSSEADTPTSTCSPSVTDSASFIFDKEPPSHLLSDLDYKLSPMMILKKATNAAVLRTAMETMDGRSELDAKAAAQRIEDLLMLHKVAAKALDEVSGL</sequence>
<evidence type="ECO:0000256" key="1">
    <source>
        <dbReference type="SAM" id="MobiDB-lite"/>
    </source>
</evidence>
<keyword evidence="3" id="KW-1185">Reference proteome</keyword>
<accession>A0A3N4HNH3</accession>
<dbReference type="Proteomes" id="UP000275078">
    <property type="component" value="Unassembled WGS sequence"/>
</dbReference>
<organism evidence="2 3">
    <name type="scientific">Ascobolus immersus RN42</name>
    <dbReference type="NCBI Taxonomy" id="1160509"/>
    <lineage>
        <taxon>Eukaryota</taxon>
        <taxon>Fungi</taxon>
        <taxon>Dikarya</taxon>
        <taxon>Ascomycota</taxon>
        <taxon>Pezizomycotina</taxon>
        <taxon>Pezizomycetes</taxon>
        <taxon>Pezizales</taxon>
        <taxon>Ascobolaceae</taxon>
        <taxon>Ascobolus</taxon>
    </lineage>
</organism>
<feature type="region of interest" description="Disordered" evidence="1">
    <location>
        <begin position="102"/>
        <end position="149"/>
    </location>
</feature>